<protein>
    <submittedName>
        <fullName evidence="1">Uncharacterized protein</fullName>
    </submittedName>
</protein>
<dbReference type="AlphaFoldDB" id="A0A5S4YP75"/>
<accession>A0A5S4YP75</accession>
<dbReference type="Proteomes" id="UP000324797">
    <property type="component" value="Unassembled WGS sequence"/>
</dbReference>
<name>A0A5S4YP75_9BRAD</name>
<reference evidence="1 2" key="1">
    <citation type="submission" date="2019-08" db="EMBL/GenBank/DDBJ databases">
        <title>Bradyrhizobium hipponensis sp. nov., a rhizobium isolated from a Lupinus angustifolius root nodule in Tunisia.</title>
        <authorList>
            <person name="Off K."/>
            <person name="Rejili M."/>
            <person name="Mars M."/>
            <person name="Brachmann A."/>
            <person name="Marin M."/>
        </authorList>
    </citation>
    <scope>NUCLEOTIDE SEQUENCE [LARGE SCALE GENOMIC DNA]</scope>
    <source>
        <strain evidence="2">aSej3</strain>
    </source>
</reference>
<sequence length="79" mass="8768">MQPNNTLSLPAVIERFRAYKAANPSWGSLHLVLDDGNVRNKHVTCAAEYALETGDTEGFELAGLLLQLSTTQRQKLRNI</sequence>
<dbReference type="RefSeq" id="WP_148740398.1">
    <property type="nucleotide sequence ID" value="NZ_VSTH01000051.1"/>
</dbReference>
<evidence type="ECO:0000313" key="2">
    <source>
        <dbReference type="Proteomes" id="UP000324797"/>
    </source>
</evidence>
<dbReference type="EMBL" id="VSTH01000051">
    <property type="protein sequence ID" value="TYO65464.1"/>
    <property type="molecule type" value="Genomic_DNA"/>
</dbReference>
<proteinExistence type="predicted"/>
<gene>
    <name evidence="1" type="ORF">FXV83_16140</name>
</gene>
<evidence type="ECO:0000313" key="1">
    <source>
        <dbReference type="EMBL" id="TYO65464.1"/>
    </source>
</evidence>
<organism evidence="1 2">
    <name type="scientific">Bradyrhizobium hipponense</name>
    <dbReference type="NCBI Taxonomy" id="2605638"/>
    <lineage>
        <taxon>Bacteria</taxon>
        <taxon>Pseudomonadati</taxon>
        <taxon>Pseudomonadota</taxon>
        <taxon>Alphaproteobacteria</taxon>
        <taxon>Hyphomicrobiales</taxon>
        <taxon>Nitrobacteraceae</taxon>
        <taxon>Bradyrhizobium</taxon>
    </lineage>
</organism>
<comment type="caution">
    <text evidence="1">The sequence shown here is derived from an EMBL/GenBank/DDBJ whole genome shotgun (WGS) entry which is preliminary data.</text>
</comment>
<keyword evidence="2" id="KW-1185">Reference proteome</keyword>